<name>A0ABU9CQ63_9BURK</name>
<dbReference type="RefSeq" id="WP_341412419.1">
    <property type="nucleotide sequence ID" value="NZ_JBBUTH010000010.1"/>
</dbReference>
<dbReference type="PIRSF" id="PIRSF036389">
    <property type="entry name" value="IOR_B"/>
    <property type="match status" value="1"/>
</dbReference>
<dbReference type="Proteomes" id="UP001365405">
    <property type="component" value="Unassembled WGS sequence"/>
</dbReference>
<dbReference type="Gene3D" id="3.90.1170.50">
    <property type="entry name" value="Aldehyde oxidase/xanthine dehydrogenase, a/b hammerhead"/>
    <property type="match status" value="1"/>
</dbReference>
<evidence type="ECO:0000313" key="3">
    <source>
        <dbReference type="Proteomes" id="UP001365405"/>
    </source>
</evidence>
<dbReference type="PANTHER" id="PTHR47495">
    <property type="entry name" value="ALDEHYDE DEHYDROGENASE"/>
    <property type="match status" value="1"/>
</dbReference>
<dbReference type="Pfam" id="PF02738">
    <property type="entry name" value="MoCoBD_1"/>
    <property type="match status" value="1"/>
</dbReference>
<dbReference type="InterPro" id="IPR008274">
    <property type="entry name" value="AldOxase/xan_DH_MoCoBD1"/>
</dbReference>
<sequence>MSTDMTTGGAQLTRRRWLQLLPGAGGLLLAVGLDGLPRIAHAQDAPKFGADGMPNGWRDSPATFVAIGRDGTVSILVHRSEMGQGVRTSLPRVLADELEADWSRVKVRQAPGDEETYGNQDTDGSRSMRHWFGPMRRCGAAARQMLEAAAAAKWGVPASEVAARHHQLVHARSGRVLPFGAVAEAAAALPVPDRAALVLKTPERWRYIGQESKVSVDGADMVSGRALYGQDVMLPGMLFAVVARPPVLGSTVKRFDAAAALKVPGVVRVIELPGTPPPSEFQPLGGVAVVARDTWSAIEGRKALVVEWSDSPHASYDTAAYRSTLMAAANSEDGKLLRNEGDARAALSVAARQLQAEYHVPHLAHVPMEPPVAVARISGGRCECWAPVQSPQAARDRIAKRLKLGFEAVTVNVTLLGGGFGRKSKPDFAVEAALLSQALGGTPVKLTWTREDDLANDYLHTISAQRLEAGVNADGRLIAWRHRAAEQTFMSLFMPDPKQLHGIEIGLGLVGLPFDIPNIRIENPAAEAHARIGWLRSVNNIQHAFATQSFVAELAAAAGRDHRDHLLALLGPDRKIDPAAIQDGWNHGESPERYPIDTGRLRRVIERVTAEAGWGRPGTAGTALGLAAHYSFVTYVAAVVHAGVDAKGQIRIPRVDVAVDCGAVVNPDRVRSQIEGAVINGLSQALFGEVTFQNGRVQQRNFQDYELLRMFQAPREIRVHLMPSNPDLPLGGVGEPGVPPIAPALCNALYAATGKRIRQLPIRQQLA</sequence>
<dbReference type="PANTHER" id="PTHR47495:SF3">
    <property type="entry name" value="BLR6219 PROTEIN"/>
    <property type="match status" value="1"/>
</dbReference>
<dbReference type="InterPro" id="IPR000674">
    <property type="entry name" value="Ald_Oxase/Xan_DH_a/b"/>
</dbReference>
<dbReference type="SMART" id="SM01008">
    <property type="entry name" value="Ald_Xan_dh_C"/>
    <property type="match status" value="1"/>
</dbReference>
<dbReference type="Gene3D" id="3.30.365.10">
    <property type="entry name" value="Aldehyde oxidase/xanthine dehydrogenase, molybdopterin binding domain"/>
    <property type="match status" value="4"/>
</dbReference>
<keyword evidence="3" id="KW-1185">Reference proteome</keyword>
<dbReference type="InterPro" id="IPR046867">
    <property type="entry name" value="AldOxase/xan_DH_MoCoBD2"/>
</dbReference>
<protein>
    <submittedName>
        <fullName evidence="2">Molybdopterin cofactor-binding domain-containing protein</fullName>
    </submittedName>
</protein>
<accession>A0ABU9CQ63</accession>
<reference evidence="2 3" key="1">
    <citation type="submission" date="2024-04" db="EMBL/GenBank/DDBJ databases">
        <title>Novel species of the genus Ideonella isolated from streams.</title>
        <authorList>
            <person name="Lu H."/>
        </authorList>
    </citation>
    <scope>NUCLEOTIDE SEQUENCE [LARGE SCALE GENOMIC DNA]</scope>
    <source>
        <strain evidence="2 3">DXS22W</strain>
    </source>
</reference>
<dbReference type="InterPro" id="IPR006311">
    <property type="entry name" value="TAT_signal"/>
</dbReference>
<evidence type="ECO:0000259" key="1">
    <source>
        <dbReference type="SMART" id="SM01008"/>
    </source>
</evidence>
<organism evidence="2 3">
    <name type="scientific">Pseudaquabacterium inlustre</name>
    <dbReference type="NCBI Taxonomy" id="2984192"/>
    <lineage>
        <taxon>Bacteria</taxon>
        <taxon>Pseudomonadati</taxon>
        <taxon>Pseudomonadota</taxon>
        <taxon>Betaproteobacteria</taxon>
        <taxon>Burkholderiales</taxon>
        <taxon>Sphaerotilaceae</taxon>
        <taxon>Pseudaquabacterium</taxon>
    </lineage>
</organism>
<evidence type="ECO:0000313" key="2">
    <source>
        <dbReference type="EMBL" id="MEK8052697.1"/>
    </source>
</evidence>
<dbReference type="InterPro" id="IPR012368">
    <property type="entry name" value="OxRdtase_Mopterin-bd_su_IorB"/>
</dbReference>
<dbReference type="Pfam" id="PF20256">
    <property type="entry name" value="MoCoBD_2"/>
    <property type="match status" value="2"/>
</dbReference>
<dbReference type="InterPro" id="IPR037165">
    <property type="entry name" value="AldOxase/xan_DH_Mopterin-bd_sf"/>
</dbReference>
<feature type="domain" description="Aldehyde oxidase/xanthine dehydrogenase a/b hammerhead" evidence="1">
    <location>
        <begin position="223"/>
        <end position="312"/>
    </location>
</feature>
<dbReference type="SUPFAM" id="SSF56003">
    <property type="entry name" value="Molybdenum cofactor-binding domain"/>
    <property type="match status" value="2"/>
</dbReference>
<dbReference type="InterPro" id="IPR052516">
    <property type="entry name" value="N-heterocyclic_Hydroxylase"/>
</dbReference>
<proteinExistence type="predicted"/>
<dbReference type="PROSITE" id="PS51318">
    <property type="entry name" value="TAT"/>
    <property type="match status" value="1"/>
</dbReference>
<dbReference type="EMBL" id="JBBUTH010000010">
    <property type="protein sequence ID" value="MEK8052697.1"/>
    <property type="molecule type" value="Genomic_DNA"/>
</dbReference>
<gene>
    <name evidence="2" type="ORF">AACH10_20775</name>
</gene>
<comment type="caution">
    <text evidence="2">The sequence shown here is derived from an EMBL/GenBank/DDBJ whole genome shotgun (WGS) entry which is preliminary data.</text>
</comment>